<dbReference type="PANTHER" id="PTHR12937:SF0">
    <property type="entry name" value="VACUOLAR PROTEIN SORTING-ASSOCIATED PROTEIN 28 HOMOLOG"/>
    <property type="match status" value="1"/>
</dbReference>
<gene>
    <name evidence="9" type="ORF">BDEG_28210</name>
</gene>
<dbReference type="STRING" id="403673.A0A177WYU9"/>
<dbReference type="InterPro" id="IPR007143">
    <property type="entry name" value="Vps28"/>
</dbReference>
<dbReference type="InterPro" id="IPR017899">
    <property type="entry name" value="VPS28_C"/>
</dbReference>
<accession>A0A177WYU9</accession>
<evidence type="ECO:0000313" key="10">
    <source>
        <dbReference type="Proteomes" id="UP000077115"/>
    </source>
</evidence>
<dbReference type="Gene3D" id="1.20.1440.200">
    <property type="match status" value="1"/>
</dbReference>
<dbReference type="GO" id="GO:0031902">
    <property type="term" value="C:late endosome membrane"/>
    <property type="evidence" value="ECO:0007669"/>
    <property type="project" value="UniProtKB-SubCell"/>
</dbReference>
<feature type="domain" description="VPS28 N-terminal" evidence="8">
    <location>
        <begin position="1"/>
        <end position="101"/>
    </location>
</feature>
<feature type="domain" description="VPS28 C-terminal" evidence="7">
    <location>
        <begin position="110"/>
        <end position="199"/>
    </location>
</feature>
<dbReference type="Pfam" id="PF03997">
    <property type="entry name" value="VPS28"/>
    <property type="match status" value="1"/>
</dbReference>
<evidence type="ECO:0000313" key="9">
    <source>
        <dbReference type="EMBL" id="OAJ45042.1"/>
    </source>
</evidence>
<evidence type="ECO:0000256" key="5">
    <source>
        <dbReference type="PIRNR" id="PIRNR017535"/>
    </source>
</evidence>
<comment type="subcellular location">
    <subcellularLocation>
        <location evidence="1">Late endosome membrane</location>
        <topology evidence="1">Peripheral membrane protein</topology>
    </subcellularLocation>
</comment>
<dbReference type="InterPro" id="IPR038358">
    <property type="entry name" value="VPS28_N_sf"/>
</dbReference>
<evidence type="ECO:0000256" key="1">
    <source>
        <dbReference type="ARBA" id="ARBA00004633"/>
    </source>
</evidence>
<keyword evidence="3 5" id="KW-0967">Endosome</keyword>
<dbReference type="PROSITE" id="PS51313">
    <property type="entry name" value="VPS28_N"/>
    <property type="match status" value="1"/>
</dbReference>
<reference evidence="9 10" key="1">
    <citation type="submission" date="2006-10" db="EMBL/GenBank/DDBJ databases">
        <title>The Genome Sequence of Batrachochytrium dendrobatidis JEL423.</title>
        <authorList>
            <consortium name="The Broad Institute Genome Sequencing Platform"/>
            <person name="Birren B."/>
            <person name="Lander E."/>
            <person name="Galagan J."/>
            <person name="Cuomo C."/>
            <person name="Devon K."/>
            <person name="Jaffe D."/>
            <person name="Butler J."/>
            <person name="Alvarez P."/>
            <person name="Gnerre S."/>
            <person name="Grabherr M."/>
            <person name="Kleber M."/>
            <person name="Mauceli E."/>
            <person name="Brockman W."/>
            <person name="Young S."/>
            <person name="LaButti K."/>
            <person name="Sykes S."/>
            <person name="DeCaprio D."/>
            <person name="Crawford M."/>
            <person name="Koehrsen M."/>
            <person name="Engels R."/>
            <person name="Montgomery P."/>
            <person name="Pearson M."/>
            <person name="Howarth C."/>
            <person name="Larson L."/>
            <person name="White J."/>
            <person name="O'Leary S."/>
            <person name="Kodira C."/>
            <person name="Zeng Q."/>
            <person name="Yandava C."/>
            <person name="Alvarado L."/>
            <person name="Longcore J."/>
            <person name="James T."/>
        </authorList>
    </citation>
    <scope>NUCLEOTIDE SEQUENCE [LARGE SCALE GENOMIC DNA]</scope>
    <source>
        <strain evidence="9 10">JEL423</strain>
    </source>
</reference>
<dbReference type="Proteomes" id="UP000077115">
    <property type="component" value="Unassembled WGS sequence"/>
</dbReference>
<evidence type="ECO:0000256" key="6">
    <source>
        <dbReference type="PROSITE-ProRule" id="PRU00642"/>
    </source>
</evidence>
<dbReference type="AlphaFoldDB" id="A0A177WYU9"/>
<dbReference type="PIRSF" id="PIRSF017535">
    <property type="entry name" value="VPS28"/>
    <property type="match status" value="1"/>
</dbReference>
<organism evidence="9 10">
    <name type="scientific">Batrachochytrium dendrobatidis (strain JEL423)</name>
    <dbReference type="NCBI Taxonomy" id="403673"/>
    <lineage>
        <taxon>Eukaryota</taxon>
        <taxon>Fungi</taxon>
        <taxon>Fungi incertae sedis</taxon>
        <taxon>Chytridiomycota</taxon>
        <taxon>Chytridiomycota incertae sedis</taxon>
        <taxon>Chytridiomycetes</taxon>
        <taxon>Rhizophydiales</taxon>
        <taxon>Rhizophydiales incertae sedis</taxon>
        <taxon>Batrachochytrium</taxon>
    </lineage>
</organism>
<name>A0A177WYU9_BATDL</name>
<dbReference type="SUPFAM" id="SSF140427">
    <property type="entry name" value="VPS28 C-terminal domain-like"/>
    <property type="match status" value="1"/>
</dbReference>
<reference evidence="9 10" key="2">
    <citation type="submission" date="2016-05" db="EMBL/GenBank/DDBJ databases">
        <title>Lineage-specific infection strategies underlie the spectrum of fungal disease in amphibians.</title>
        <authorList>
            <person name="Cuomo C.A."/>
            <person name="Farrer R.A."/>
            <person name="James T."/>
            <person name="Longcore J."/>
            <person name="Birren B."/>
        </authorList>
    </citation>
    <scope>NUCLEOTIDE SEQUENCE [LARGE SCALE GENOMIC DNA]</scope>
    <source>
        <strain evidence="9 10">JEL423</strain>
    </source>
</reference>
<evidence type="ECO:0000256" key="4">
    <source>
        <dbReference type="ARBA" id="ARBA00022927"/>
    </source>
</evidence>
<dbReference type="EMBL" id="DS022314">
    <property type="protein sequence ID" value="OAJ45042.1"/>
    <property type="molecule type" value="Genomic_DNA"/>
</dbReference>
<dbReference type="PROSITE" id="PS51310">
    <property type="entry name" value="VPS28_C"/>
    <property type="match status" value="1"/>
</dbReference>
<dbReference type="PANTHER" id="PTHR12937">
    <property type="entry name" value="VACUOLAR PROTEIN SORTING 28, ISOFORM 2 VPS28"/>
    <property type="match status" value="1"/>
</dbReference>
<keyword evidence="4 5" id="KW-0653">Protein transport</keyword>
<dbReference type="OrthoDB" id="2671at2759"/>
<evidence type="ECO:0000259" key="8">
    <source>
        <dbReference type="PROSITE" id="PS51313"/>
    </source>
</evidence>
<evidence type="ECO:0000259" key="7">
    <source>
        <dbReference type="PROSITE" id="PS51310"/>
    </source>
</evidence>
<dbReference type="SUPFAM" id="SSF140111">
    <property type="entry name" value="Endosomal sorting complex assembly domain"/>
    <property type="match status" value="1"/>
</dbReference>
<sequence length="199" mass="22733">MDREAKLVTNSAEREMYDNLGELFSIIVATEHLERAYIRDNITAQEYTPACLKFIAQFKTSVSLLQDTVPDVREFMREYQLTCPAAVKRLLEIGIPATVEHATESVSSNNSARYVAEAVQFFITLMDSLKLNYVAVDQIHPQLSDLILSLNRVQSMPKDYEGKGKIKTWLIALNKLKASDELSEEQVRQLLFDLERMKV</sequence>
<evidence type="ECO:0000256" key="2">
    <source>
        <dbReference type="ARBA" id="ARBA00022448"/>
    </source>
</evidence>
<evidence type="ECO:0000256" key="3">
    <source>
        <dbReference type="ARBA" id="ARBA00022753"/>
    </source>
</evidence>
<comment type="function">
    <text evidence="5">Component of the ESCRT-I complex (endosomal sorting complex required for transport I), a regulator of vesicular trafficking process.</text>
</comment>
<dbReference type="GO" id="GO:0044877">
    <property type="term" value="F:protein-containing complex binding"/>
    <property type="evidence" value="ECO:0007669"/>
    <property type="project" value="TreeGrafter"/>
</dbReference>
<dbReference type="eggNOG" id="KOG3284">
    <property type="taxonomic scope" value="Eukaryota"/>
</dbReference>
<dbReference type="Gene3D" id="1.20.120.1130">
    <property type="match status" value="1"/>
</dbReference>
<dbReference type="InterPro" id="IPR017898">
    <property type="entry name" value="VPS28_N"/>
</dbReference>
<proteinExistence type="inferred from homology"/>
<dbReference type="GO" id="GO:0043328">
    <property type="term" value="P:protein transport to vacuole involved in ubiquitin-dependent protein catabolic process via the multivesicular body sorting pathway"/>
    <property type="evidence" value="ECO:0007669"/>
    <property type="project" value="TreeGrafter"/>
</dbReference>
<dbReference type="InterPro" id="IPR037202">
    <property type="entry name" value="ESCRT_assembly_dom"/>
</dbReference>
<comment type="similarity">
    <text evidence="5 6">Belongs to the VPS28 family.</text>
</comment>
<keyword evidence="2 5" id="KW-0813">Transport</keyword>
<dbReference type="FunFam" id="1.20.120.1130:FF:000001">
    <property type="entry name" value="Vacuolar protein sorting-associated protein 28 homolog"/>
    <property type="match status" value="1"/>
</dbReference>
<dbReference type="VEuPathDB" id="FungiDB:BDEG_28210"/>
<dbReference type="InterPro" id="IPR037206">
    <property type="entry name" value="VPS28_C_sf"/>
</dbReference>
<protein>
    <recommendedName>
        <fullName evidence="5">Vacuolar protein sorting-associated protein 28</fullName>
    </recommendedName>
    <alternativeName>
        <fullName evidence="5">ESCRT-I complex subunit VPS28</fullName>
    </alternativeName>
</protein>
<dbReference type="GO" id="GO:0000813">
    <property type="term" value="C:ESCRT I complex"/>
    <property type="evidence" value="ECO:0007669"/>
    <property type="project" value="UniProtKB-UniRule"/>
</dbReference>
<dbReference type="FunFam" id="1.20.1440.200:FF:000006">
    <property type="entry name" value="Vacuolar protein sorting-associated protein 28 homolog"/>
    <property type="match status" value="1"/>
</dbReference>